<feature type="region of interest" description="Disordered" evidence="1">
    <location>
        <begin position="279"/>
        <end position="312"/>
    </location>
</feature>
<dbReference type="Proteomes" id="UP000664940">
    <property type="component" value="Unassembled WGS sequence"/>
</dbReference>
<evidence type="ECO:0000256" key="2">
    <source>
        <dbReference type="SAM" id="Phobius"/>
    </source>
</evidence>
<comment type="caution">
    <text evidence="3">The sequence shown here is derived from an EMBL/GenBank/DDBJ whole genome shotgun (WGS) entry which is preliminary data.</text>
</comment>
<feature type="region of interest" description="Disordered" evidence="1">
    <location>
        <begin position="78"/>
        <end position="97"/>
    </location>
</feature>
<organism evidence="3 4">
    <name type="scientific">Phyllostomus discolor</name>
    <name type="common">pale spear-nosed bat</name>
    <dbReference type="NCBI Taxonomy" id="89673"/>
    <lineage>
        <taxon>Eukaryota</taxon>
        <taxon>Metazoa</taxon>
        <taxon>Chordata</taxon>
        <taxon>Craniata</taxon>
        <taxon>Vertebrata</taxon>
        <taxon>Euteleostomi</taxon>
        <taxon>Mammalia</taxon>
        <taxon>Eutheria</taxon>
        <taxon>Laurasiatheria</taxon>
        <taxon>Chiroptera</taxon>
        <taxon>Yangochiroptera</taxon>
        <taxon>Phyllostomidae</taxon>
        <taxon>Phyllostominae</taxon>
        <taxon>Phyllostomus</taxon>
    </lineage>
</organism>
<reference evidence="3 4" key="1">
    <citation type="journal article" date="2020" name="Nature">
        <title>Six reference-quality genomes reveal evolution of bat adaptations.</title>
        <authorList>
            <person name="Jebb D."/>
            <person name="Huang Z."/>
            <person name="Pippel M."/>
            <person name="Hughes G.M."/>
            <person name="Lavrichenko K."/>
            <person name="Devanna P."/>
            <person name="Winkler S."/>
            <person name="Jermiin L.S."/>
            <person name="Skirmuntt E.C."/>
            <person name="Katzourakis A."/>
            <person name="Burkitt-Gray L."/>
            <person name="Ray D.A."/>
            <person name="Sullivan K.A.M."/>
            <person name="Roscito J.G."/>
            <person name="Kirilenko B.M."/>
            <person name="Davalos L.M."/>
            <person name="Corthals A.P."/>
            <person name="Power M.L."/>
            <person name="Jones G."/>
            <person name="Ransome R.D."/>
            <person name="Dechmann D.K.N."/>
            <person name="Locatelli A.G."/>
            <person name="Puechmaille S.J."/>
            <person name="Fedrigo O."/>
            <person name="Jarvis E.D."/>
            <person name="Hiller M."/>
            <person name="Vernes S.C."/>
            <person name="Myers E.W."/>
            <person name="Teeling E.C."/>
        </authorList>
    </citation>
    <scope>NUCLEOTIDE SEQUENCE [LARGE SCALE GENOMIC DNA]</scope>
    <source>
        <strain evidence="3">Bat1K_MPI-CBG_1</strain>
    </source>
</reference>
<evidence type="ECO:0000256" key="1">
    <source>
        <dbReference type="SAM" id="MobiDB-lite"/>
    </source>
</evidence>
<feature type="region of interest" description="Disordered" evidence="1">
    <location>
        <begin position="325"/>
        <end position="362"/>
    </location>
</feature>
<feature type="compositionally biased region" description="Low complexity" evidence="1">
    <location>
        <begin position="282"/>
        <end position="295"/>
    </location>
</feature>
<accession>A0A834E5B1</accession>
<feature type="compositionally biased region" description="Polar residues" evidence="1">
    <location>
        <begin position="85"/>
        <end position="96"/>
    </location>
</feature>
<name>A0A834E5B1_9CHIR</name>
<evidence type="ECO:0000313" key="4">
    <source>
        <dbReference type="Proteomes" id="UP000664940"/>
    </source>
</evidence>
<protein>
    <submittedName>
        <fullName evidence="3">Uncharacterized protein</fullName>
    </submittedName>
</protein>
<keyword evidence="2" id="KW-0812">Transmembrane</keyword>
<feature type="region of interest" description="Disordered" evidence="1">
    <location>
        <begin position="1"/>
        <end position="37"/>
    </location>
</feature>
<sequence length="421" mass="46069">MALQDEQQIRTASSDNQSLVTANIHSDRLPRSSLQPTALDATALQEKYPIERQEEFKMQVLKDPKCGPTWNGLEEQGGLVGSPGRAQSSSIPTVSSHQHKALGSPCYSHLRRQRASTVYHGILISVCLCLQMPIVAAVALQAQGPCHRMMDILDGKADLFCKLKYPRNVENIRKKCSKFPHSPVVYQCEVGGDRPEENMTEYAGWPVIAGSEMCDKTMMLTFLNDSWHSNCTFKNGRKVEDAESINMIIKIVVFAVLVIILILIGLSIKRNELKNFFKNRSSKSQPSPSQAIQSPYVPTPNTDPADDDLHSIATDGSADIAATHDSISGETSASPTEDPYPSGTATVDTSLTADSESMPMIPRPVTPESICDSYDSISLGAEACGTDVTVFLAAEVKNKLLSKHDSQKQVEMQVFAVNRQV</sequence>
<gene>
    <name evidence="3" type="ORF">HJG60_011300</name>
</gene>
<feature type="transmembrane region" description="Helical" evidence="2">
    <location>
        <begin position="247"/>
        <end position="268"/>
    </location>
</feature>
<keyword evidence="2" id="KW-1133">Transmembrane helix</keyword>
<evidence type="ECO:0000313" key="3">
    <source>
        <dbReference type="EMBL" id="KAF6104344.1"/>
    </source>
</evidence>
<proteinExistence type="predicted"/>
<feature type="compositionally biased region" description="Polar residues" evidence="1">
    <location>
        <begin position="1"/>
        <end position="24"/>
    </location>
</feature>
<keyword evidence="2" id="KW-0472">Membrane</keyword>
<dbReference type="AlphaFoldDB" id="A0A834E5B1"/>
<dbReference type="EMBL" id="JABVXQ010000006">
    <property type="protein sequence ID" value="KAF6104344.1"/>
    <property type="molecule type" value="Genomic_DNA"/>
</dbReference>
<feature type="compositionally biased region" description="Polar residues" evidence="1">
    <location>
        <begin position="325"/>
        <end position="335"/>
    </location>
</feature>
<feature type="compositionally biased region" description="Polar residues" evidence="1">
    <location>
        <begin position="343"/>
        <end position="355"/>
    </location>
</feature>
<feature type="transmembrane region" description="Helical" evidence="2">
    <location>
        <begin position="118"/>
        <end position="140"/>
    </location>
</feature>